<reference evidence="4" key="4">
    <citation type="submission" date="2025-09" db="UniProtKB">
        <authorList>
            <consortium name="Ensembl"/>
        </authorList>
    </citation>
    <scope>IDENTIFICATION</scope>
</reference>
<name>F6ZU45_CIOIN</name>
<evidence type="ECO:0000313" key="5">
    <source>
        <dbReference type="Proteomes" id="UP000008144"/>
    </source>
</evidence>
<reference evidence="5" key="1">
    <citation type="journal article" date="2002" name="Science">
        <title>The draft genome of Ciona intestinalis: insights into chordate and vertebrate origins.</title>
        <authorList>
            <person name="Dehal P."/>
            <person name="Satou Y."/>
            <person name="Campbell R.K."/>
            <person name="Chapman J."/>
            <person name="Degnan B."/>
            <person name="De Tomaso A."/>
            <person name="Davidson B."/>
            <person name="Di Gregorio A."/>
            <person name="Gelpke M."/>
            <person name="Goodstein D.M."/>
            <person name="Harafuji N."/>
            <person name="Hastings K.E."/>
            <person name="Ho I."/>
            <person name="Hotta K."/>
            <person name="Huang W."/>
            <person name="Kawashima T."/>
            <person name="Lemaire P."/>
            <person name="Martinez D."/>
            <person name="Meinertzhagen I.A."/>
            <person name="Necula S."/>
            <person name="Nonaka M."/>
            <person name="Putnam N."/>
            <person name="Rash S."/>
            <person name="Saiga H."/>
            <person name="Satake M."/>
            <person name="Terry A."/>
            <person name="Yamada L."/>
            <person name="Wang H.G."/>
            <person name="Awazu S."/>
            <person name="Azumi K."/>
            <person name="Boore J."/>
            <person name="Branno M."/>
            <person name="Chin-Bow S."/>
            <person name="DeSantis R."/>
            <person name="Doyle S."/>
            <person name="Francino P."/>
            <person name="Keys D.N."/>
            <person name="Haga S."/>
            <person name="Hayashi H."/>
            <person name="Hino K."/>
            <person name="Imai K.S."/>
            <person name="Inaba K."/>
            <person name="Kano S."/>
            <person name="Kobayashi K."/>
            <person name="Kobayashi M."/>
            <person name="Lee B.I."/>
            <person name="Makabe K.W."/>
            <person name="Manohar C."/>
            <person name="Matassi G."/>
            <person name="Medina M."/>
            <person name="Mochizuki Y."/>
            <person name="Mount S."/>
            <person name="Morishita T."/>
            <person name="Miura S."/>
            <person name="Nakayama A."/>
            <person name="Nishizaka S."/>
            <person name="Nomoto H."/>
            <person name="Ohta F."/>
            <person name="Oishi K."/>
            <person name="Rigoutsos I."/>
            <person name="Sano M."/>
            <person name="Sasaki A."/>
            <person name="Sasakura Y."/>
            <person name="Shoguchi E."/>
            <person name="Shin-i T."/>
            <person name="Spagnuolo A."/>
            <person name="Stainier D."/>
            <person name="Suzuki M.M."/>
            <person name="Tassy O."/>
            <person name="Takatori N."/>
            <person name="Tokuoka M."/>
            <person name="Yagi K."/>
            <person name="Yoshizaki F."/>
            <person name="Wada S."/>
            <person name="Zhang C."/>
            <person name="Hyatt P.D."/>
            <person name="Larimer F."/>
            <person name="Detter C."/>
            <person name="Doggett N."/>
            <person name="Glavina T."/>
            <person name="Hawkins T."/>
            <person name="Richardson P."/>
            <person name="Lucas S."/>
            <person name="Kohara Y."/>
            <person name="Levine M."/>
            <person name="Satoh N."/>
            <person name="Rokhsar D.S."/>
        </authorList>
    </citation>
    <scope>NUCLEOTIDE SEQUENCE [LARGE SCALE GENOMIC DNA]</scope>
</reference>
<evidence type="ECO:0000259" key="3">
    <source>
        <dbReference type="Pfam" id="PF18474"/>
    </source>
</evidence>
<proteinExistence type="inferred from homology"/>
<accession>F6ZU45</accession>
<evidence type="ECO:0000313" key="4">
    <source>
        <dbReference type="Ensembl" id="ENSCINP00000021896.2"/>
    </source>
</evidence>
<dbReference type="HOGENOM" id="CLU_054053_0_0_1"/>
<dbReference type="Pfam" id="PF07000">
    <property type="entry name" value="DUF1308"/>
    <property type="match status" value="1"/>
</dbReference>
<dbReference type="PANTHER" id="PTHR13379">
    <property type="entry name" value="UNCHARACTERIZED DUF1308"/>
    <property type="match status" value="1"/>
</dbReference>
<dbReference type="PANTHER" id="PTHR13379:SF0">
    <property type="entry name" value="UPF0415 PROTEIN C7ORF25"/>
    <property type="match status" value="1"/>
</dbReference>
<evidence type="ECO:0000256" key="1">
    <source>
        <dbReference type="ARBA" id="ARBA00006588"/>
    </source>
</evidence>
<dbReference type="InterPro" id="IPR041076">
    <property type="entry name" value="DUF5614"/>
</dbReference>
<dbReference type="InterPro" id="IPR010733">
    <property type="entry name" value="DUF1308"/>
</dbReference>
<dbReference type="EMBL" id="EAAA01001480">
    <property type="status" value="NOT_ANNOTATED_CDS"/>
    <property type="molecule type" value="Genomic_DNA"/>
</dbReference>
<protein>
    <recommendedName>
        <fullName evidence="6">DUF1308 domain-containing protein</fullName>
    </recommendedName>
</protein>
<reference evidence="4" key="3">
    <citation type="submission" date="2025-08" db="UniProtKB">
        <authorList>
            <consortium name="Ensembl"/>
        </authorList>
    </citation>
    <scope>IDENTIFICATION</scope>
</reference>
<dbReference type="OMA" id="HFCMFQR"/>
<comment type="similarity">
    <text evidence="1">Belongs to the UPF0415 family.</text>
</comment>
<dbReference type="FunCoup" id="F6ZU45">
    <property type="interactions" value="47"/>
</dbReference>
<dbReference type="AlphaFoldDB" id="F6ZU45"/>
<dbReference type="Proteomes" id="UP000008144">
    <property type="component" value="Chromosome 2"/>
</dbReference>
<keyword evidence="5" id="KW-1185">Reference proteome</keyword>
<dbReference type="GeneTree" id="ENSGT00390000014722"/>
<dbReference type="InParanoid" id="F6ZU45"/>
<evidence type="ECO:0000259" key="2">
    <source>
        <dbReference type="Pfam" id="PF07000"/>
    </source>
</evidence>
<feature type="domain" description="DUF1308" evidence="2">
    <location>
        <begin position="251"/>
        <end position="410"/>
    </location>
</feature>
<reference evidence="4" key="2">
    <citation type="journal article" date="2008" name="Genome Biol.">
        <title>Improved genome assembly and evidence-based global gene model set for the chordate Ciona intestinalis: new insight into intron and operon populations.</title>
        <authorList>
            <person name="Satou Y."/>
            <person name="Mineta K."/>
            <person name="Ogasawara M."/>
            <person name="Sasakura Y."/>
            <person name="Shoguchi E."/>
            <person name="Ueno K."/>
            <person name="Yamada L."/>
            <person name="Matsumoto J."/>
            <person name="Wasserscheid J."/>
            <person name="Dewar K."/>
            <person name="Wiley G.B."/>
            <person name="Macmil S.L."/>
            <person name="Roe B.A."/>
            <person name="Zeller R.W."/>
            <person name="Hastings K.E."/>
            <person name="Lemaire P."/>
            <person name="Lindquist E."/>
            <person name="Endo T."/>
            <person name="Hotta K."/>
            <person name="Inaba K."/>
        </authorList>
    </citation>
    <scope>NUCLEOTIDE SEQUENCE [LARGE SCALE GENOMIC DNA]</scope>
    <source>
        <strain evidence="4">wild type</strain>
    </source>
</reference>
<dbReference type="Ensembl" id="ENSCINT00000022142.2">
    <property type="protein sequence ID" value="ENSCINP00000021896.2"/>
    <property type="gene ID" value="ENSCING00000021779.1"/>
</dbReference>
<dbReference type="Pfam" id="PF18474">
    <property type="entry name" value="DUF5614"/>
    <property type="match status" value="1"/>
</dbReference>
<dbReference type="STRING" id="7719.ENSCINP00000021896"/>
<sequence length="410" mass="45644">MDLEAILVRLSEAEHLLERVNSFKKDGTHLEGSLKLANRIKSEIRFLEKLKDGKVVFKQSHLISTNLTSLTATIDAVEDVGVFRISSVLLNVNYVPKDDPLETQQSICIDIVANKGHVWVKVIARNASALHSSMLGQGQFGDRSLMDVAEHFVDAADQNHVDFKPPRIIFRFAHGLPAELGRKLDKLGILVDGEVVSGFEEEDFGSSEDEEEKGHHVEEYLEQNFDDMRSNSSQSLLSSKHENFPEVLTANLDITTLLSLVSNLCNGGNYYKYGIPVLDEQARQERENPVLPKLNEFLKNKKLIVCETAVKSFQTIVATIGGPNEKERTEALLKKISVVPDIMSHRTLNLKSSGKINKRSKVIFGSGDYHKATTVTANTGYVRAASQNGVQYSVFIHDARALTENKEKDA</sequence>
<evidence type="ECO:0008006" key="6">
    <source>
        <dbReference type="Google" id="ProtNLM"/>
    </source>
</evidence>
<feature type="domain" description="DUF5614" evidence="3">
    <location>
        <begin position="8"/>
        <end position="218"/>
    </location>
</feature>
<organism evidence="4 5">
    <name type="scientific">Ciona intestinalis</name>
    <name type="common">Transparent sea squirt</name>
    <name type="synonym">Ascidia intestinalis</name>
    <dbReference type="NCBI Taxonomy" id="7719"/>
    <lineage>
        <taxon>Eukaryota</taxon>
        <taxon>Metazoa</taxon>
        <taxon>Chordata</taxon>
        <taxon>Tunicata</taxon>
        <taxon>Ascidiacea</taxon>
        <taxon>Phlebobranchia</taxon>
        <taxon>Cionidae</taxon>
        <taxon>Ciona</taxon>
    </lineage>
</organism>